<evidence type="ECO:0008006" key="3">
    <source>
        <dbReference type="Google" id="ProtNLM"/>
    </source>
</evidence>
<dbReference type="Proteomes" id="UP000220102">
    <property type="component" value="Unassembled WGS sequence"/>
</dbReference>
<dbReference type="AlphaFoldDB" id="A0A2A8CV49"/>
<accession>A0A2A8CV49</accession>
<name>A0A2A8CV49_9BACT</name>
<dbReference type="RefSeq" id="WP_098076736.1">
    <property type="nucleotide sequence ID" value="NZ_PDEQ01000007.1"/>
</dbReference>
<proteinExistence type="predicted"/>
<sequence>MSRLRCTVWREDWIRFVSTHFHDQPFISPCCTWIAAVVIVFSLVAPSPHASAQGSYADTHAMPVLPDMLARGDAGVARPDLYVSALINPAQLGAAWGNAPRFTVLGVTASGRPGRISDAIDLFEDELADIEERTDEEVDEVERQALDLFRRPLTLRSAVLLPSAAFRAGRVGMSAGAFVTQTARAQAIPGGVSPDIAVFGQTDGIVAVGAGVPIGMTGLRAGLTTRYVRRYVSTYRQRVEDYDVPPVLSGSTIAVDLGVQYDIAQVKGLTAGLAVYDLVGGNISYDQDDFFGAFDDEPEPGSVERAQSLLDDYDGPSMRLGLAYVIPRRYMPRMGDTTVLLDWSTASTTGARQSVFRRLRLGTDTKAGPLQFRAGLSQGLPTVGVGIDGRVVYIDYAIYGRQEGIIPEDGSTYAHAVQIRFGW</sequence>
<dbReference type="EMBL" id="PDEQ01000007">
    <property type="protein sequence ID" value="PEN12526.1"/>
    <property type="molecule type" value="Genomic_DNA"/>
</dbReference>
<organism evidence="1 2">
    <name type="scientific">Longibacter salinarum</name>
    <dbReference type="NCBI Taxonomy" id="1850348"/>
    <lineage>
        <taxon>Bacteria</taxon>
        <taxon>Pseudomonadati</taxon>
        <taxon>Rhodothermota</taxon>
        <taxon>Rhodothermia</taxon>
        <taxon>Rhodothermales</taxon>
        <taxon>Salisaetaceae</taxon>
        <taxon>Longibacter</taxon>
    </lineage>
</organism>
<evidence type="ECO:0000313" key="1">
    <source>
        <dbReference type="EMBL" id="PEN12526.1"/>
    </source>
</evidence>
<dbReference type="OrthoDB" id="1490151at2"/>
<reference evidence="1 2" key="1">
    <citation type="submission" date="2017-10" db="EMBL/GenBank/DDBJ databases">
        <title>Draft genome of Longibacter Salinarum.</title>
        <authorList>
            <person name="Goh K.M."/>
            <person name="Shamsir M.S."/>
            <person name="Lim S.W."/>
        </authorList>
    </citation>
    <scope>NUCLEOTIDE SEQUENCE [LARGE SCALE GENOMIC DNA]</scope>
    <source>
        <strain evidence="1 2">KCTC 52045</strain>
    </source>
</reference>
<keyword evidence="2" id="KW-1185">Reference proteome</keyword>
<evidence type="ECO:0000313" key="2">
    <source>
        <dbReference type="Proteomes" id="UP000220102"/>
    </source>
</evidence>
<protein>
    <recommendedName>
        <fullName evidence="3">DUF5723 domain-containing protein</fullName>
    </recommendedName>
</protein>
<gene>
    <name evidence="1" type="ORF">CRI94_13445</name>
</gene>
<comment type="caution">
    <text evidence="1">The sequence shown here is derived from an EMBL/GenBank/DDBJ whole genome shotgun (WGS) entry which is preliminary data.</text>
</comment>